<evidence type="ECO:0000313" key="2">
    <source>
        <dbReference type="Proteomes" id="UP000681075"/>
    </source>
</evidence>
<proteinExistence type="predicted"/>
<dbReference type="GO" id="GO:0016491">
    <property type="term" value="F:oxidoreductase activity"/>
    <property type="evidence" value="ECO:0007669"/>
    <property type="project" value="InterPro"/>
</dbReference>
<dbReference type="SUPFAM" id="SSF47240">
    <property type="entry name" value="Ferritin-like"/>
    <property type="match status" value="1"/>
</dbReference>
<organism evidence="1 2">
    <name type="scientific">Roseiterribacter gracilis</name>
    <dbReference type="NCBI Taxonomy" id="2812848"/>
    <lineage>
        <taxon>Bacteria</taxon>
        <taxon>Pseudomonadati</taxon>
        <taxon>Pseudomonadota</taxon>
        <taxon>Alphaproteobacteria</taxon>
        <taxon>Rhodospirillales</taxon>
        <taxon>Roseiterribacteraceae</taxon>
        <taxon>Roseiterribacter</taxon>
    </lineage>
</organism>
<dbReference type="Proteomes" id="UP000681075">
    <property type="component" value="Unassembled WGS sequence"/>
</dbReference>
<dbReference type="InterPro" id="IPR012348">
    <property type="entry name" value="RNR-like"/>
</dbReference>
<dbReference type="EMBL" id="BOPV01000001">
    <property type="protein sequence ID" value="GIL41240.1"/>
    <property type="molecule type" value="Genomic_DNA"/>
</dbReference>
<sequence length="275" mass="31913">MTQHWSLDDIPWDRFDAAKVNPDLLQVAKAAALVEVRADEYTQYLCNVFHDDPEFQQASREWAVEEVQHGHALGRWAERADPSWSFDKSLAIFRAHHIIPTAAGASVRGSRTGELVARCMVETGTSSYYSALGDSCDEPVLKEICYKISADEHRHYKLFYLHLKRWLDREQMGKLRRLKIALSRIVETEDDELAYAYWACHAPDQPYDRKKYATAYLSRAYSFYRMRHMDRAVGMIFKACGLSPQTRLFRVSQKIAWWLTETRARQLQKMVAKAA</sequence>
<dbReference type="AlphaFoldDB" id="A0A8S8XKC5"/>
<reference evidence="1" key="1">
    <citation type="submission" date="2021-02" db="EMBL/GenBank/DDBJ databases">
        <title>Genome sequence of Rhodospirillales sp. strain TMPK1 isolated from soil.</title>
        <authorList>
            <person name="Nakai R."/>
            <person name="Kusada H."/>
            <person name="Tamaki H."/>
        </authorList>
    </citation>
    <scope>NUCLEOTIDE SEQUENCE</scope>
    <source>
        <strain evidence="1">TMPK1</strain>
    </source>
</reference>
<dbReference type="Gene3D" id="1.10.620.20">
    <property type="entry name" value="Ribonucleotide Reductase, subunit A"/>
    <property type="match status" value="1"/>
</dbReference>
<name>A0A8S8XKC5_9PROT</name>
<dbReference type="RefSeq" id="WP_420244650.1">
    <property type="nucleotide sequence ID" value="NZ_BOPV01000001.1"/>
</dbReference>
<keyword evidence="2" id="KW-1185">Reference proteome</keyword>
<gene>
    <name evidence="1" type="ORF">TMPK1_34770</name>
</gene>
<evidence type="ECO:0008006" key="3">
    <source>
        <dbReference type="Google" id="ProtNLM"/>
    </source>
</evidence>
<dbReference type="InterPro" id="IPR009078">
    <property type="entry name" value="Ferritin-like_SF"/>
</dbReference>
<evidence type="ECO:0000313" key="1">
    <source>
        <dbReference type="EMBL" id="GIL41240.1"/>
    </source>
</evidence>
<comment type="caution">
    <text evidence="1">The sequence shown here is derived from an EMBL/GenBank/DDBJ whole genome shotgun (WGS) entry which is preliminary data.</text>
</comment>
<accession>A0A8S8XKC5</accession>
<protein>
    <recommendedName>
        <fullName evidence="3">Rubrerythrin family protein</fullName>
    </recommendedName>
</protein>